<organism evidence="2 3">
    <name type="scientific">Paragonimus westermani</name>
    <dbReference type="NCBI Taxonomy" id="34504"/>
    <lineage>
        <taxon>Eukaryota</taxon>
        <taxon>Metazoa</taxon>
        <taxon>Spiralia</taxon>
        <taxon>Lophotrochozoa</taxon>
        <taxon>Platyhelminthes</taxon>
        <taxon>Trematoda</taxon>
        <taxon>Digenea</taxon>
        <taxon>Plagiorchiida</taxon>
        <taxon>Troglotremata</taxon>
        <taxon>Troglotrematidae</taxon>
        <taxon>Paragonimus</taxon>
    </lineage>
</organism>
<dbReference type="EMBL" id="JTDF01006905">
    <property type="protein sequence ID" value="KAF8565360.1"/>
    <property type="molecule type" value="Genomic_DNA"/>
</dbReference>
<keyword evidence="3" id="KW-1185">Reference proteome</keyword>
<dbReference type="Proteomes" id="UP000699462">
    <property type="component" value="Unassembled WGS sequence"/>
</dbReference>
<sequence length="205" mass="23391">MPETDGTEKDQQCCCVNSTLLLRAFTMFTRFSLFFVSAVLFLIYLDIQRTHGNNVMEAVPYAGEQSTSIKCLQPTEDLSNILQNAPVVLAGRFRQRFGKANVKLTSDRFSFSDQKFNATVLVTNVYKSFVHEQDQITVGSFFTPTANSHDGPGCLDAFYRNSKYIFFLRRNMNADNFYDVTHNPHPYTEELDQNIQAKQCVNCCK</sequence>
<keyword evidence="1" id="KW-0472">Membrane</keyword>
<evidence type="ECO:0000313" key="2">
    <source>
        <dbReference type="EMBL" id="KAF8565360.1"/>
    </source>
</evidence>
<evidence type="ECO:0000256" key="1">
    <source>
        <dbReference type="SAM" id="Phobius"/>
    </source>
</evidence>
<accession>A0A8T0DC61</accession>
<proteinExistence type="predicted"/>
<name>A0A8T0DC61_9TREM</name>
<dbReference type="AlphaFoldDB" id="A0A8T0DC61"/>
<keyword evidence="1" id="KW-0812">Transmembrane</keyword>
<keyword evidence="1" id="KW-1133">Transmembrane helix</keyword>
<reference evidence="2 3" key="1">
    <citation type="submission" date="2019-07" db="EMBL/GenBank/DDBJ databases">
        <title>Annotation for the trematode Paragonimus westermani.</title>
        <authorList>
            <person name="Choi Y.-J."/>
        </authorList>
    </citation>
    <scope>NUCLEOTIDE SEQUENCE [LARGE SCALE GENOMIC DNA]</scope>
    <source>
        <strain evidence="2">180907_Pwestermani</strain>
    </source>
</reference>
<protein>
    <submittedName>
        <fullName evidence="2">Uncharacterized protein</fullName>
    </submittedName>
</protein>
<gene>
    <name evidence="2" type="ORF">P879_09411</name>
</gene>
<comment type="caution">
    <text evidence="2">The sequence shown here is derived from an EMBL/GenBank/DDBJ whole genome shotgun (WGS) entry which is preliminary data.</text>
</comment>
<feature type="transmembrane region" description="Helical" evidence="1">
    <location>
        <begin position="27"/>
        <end position="47"/>
    </location>
</feature>
<dbReference type="OrthoDB" id="6262914at2759"/>
<evidence type="ECO:0000313" key="3">
    <source>
        <dbReference type="Proteomes" id="UP000699462"/>
    </source>
</evidence>